<dbReference type="AlphaFoldDB" id="A0ABD2KHC2"/>
<evidence type="ECO:0000256" key="2">
    <source>
        <dbReference type="SAM" id="MobiDB-lite"/>
    </source>
</evidence>
<dbReference type="InterPro" id="IPR028283">
    <property type="entry name" value="WASH-7_C"/>
</dbReference>
<keyword evidence="1" id="KW-0175">Coiled coil</keyword>
<feature type="compositionally biased region" description="Basic and acidic residues" evidence="2">
    <location>
        <begin position="749"/>
        <end position="761"/>
    </location>
</feature>
<dbReference type="Pfam" id="PF14746">
    <property type="entry name" value="WASH-7_C"/>
    <property type="match status" value="1"/>
</dbReference>
<dbReference type="InterPro" id="IPR028191">
    <property type="entry name" value="WASH-4_N"/>
</dbReference>
<accession>A0ABD2KHC2</accession>
<feature type="coiled-coil region" evidence="1">
    <location>
        <begin position="1170"/>
        <end position="1197"/>
    </location>
</feature>
<dbReference type="PANTHER" id="PTHR31409">
    <property type="entry name" value="WASH COMPLEX SUBUNIT 4"/>
    <property type="match status" value="1"/>
</dbReference>
<evidence type="ECO:0000256" key="1">
    <source>
        <dbReference type="SAM" id="Coils"/>
    </source>
</evidence>
<comment type="caution">
    <text evidence="6">The sequence shown here is derived from an EMBL/GenBank/DDBJ whole genome shotgun (WGS) entry which is preliminary data.</text>
</comment>
<protein>
    <submittedName>
        <fullName evidence="6">Uncharacterized protein</fullName>
    </submittedName>
</protein>
<feature type="domain" description="WASH complex subunit 7 C-terminal" evidence="5">
    <location>
        <begin position="1050"/>
        <end position="1228"/>
    </location>
</feature>
<evidence type="ECO:0000259" key="5">
    <source>
        <dbReference type="Pfam" id="PF14746"/>
    </source>
</evidence>
<evidence type="ECO:0000313" key="7">
    <source>
        <dbReference type="Proteomes" id="UP001620645"/>
    </source>
</evidence>
<dbReference type="Pfam" id="PF14744">
    <property type="entry name" value="WASH-7_mid"/>
    <property type="match status" value="2"/>
</dbReference>
<feature type="domain" description="WASH complex subunit 7 central" evidence="3">
    <location>
        <begin position="762"/>
        <end position="1011"/>
    </location>
</feature>
<evidence type="ECO:0000259" key="3">
    <source>
        <dbReference type="Pfam" id="PF14744"/>
    </source>
</evidence>
<organism evidence="6 7">
    <name type="scientific">Heterodera schachtii</name>
    <name type="common">Sugarbeet cyst nematode worm</name>
    <name type="synonym">Tylenchus schachtii</name>
    <dbReference type="NCBI Taxonomy" id="97005"/>
    <lineage>
        <taxon>Eukaryota</taxon>
        <taxon>Metazoa</taxon>
        <taxon>Ecdysozoa</taxon>
        <taxon>Nematoda</taxon>
        <taxon>Chromadorea</taxon>
        <taxon>Rhabditida</taxon>
        <taxon>Tylenchina</taxon>
        <taxon>Tylenchomorpha</taxon>
        <taxon>Tylenchoidea</taxon>
        <taxon>Heteroderidae</taxon>
        <taxon>Heteroderinae</taxon>
        <taxon>Heterodera</taxon>
    </lineage>
</organism>
<dbReference type="PANTHER" id="PTHR31409:SF0">
    <property type="entry name" value="WASH COMPLEX SUBUNIT 4"/>
    <property type="match status" value="1"/>
</dbReference>
<feature type="domain" description="WASH complex subunit 7 central" evidence="3">
    <location>
        <begin position="630"/>
        <end position="721"/>
    </location>
</feature>
<evidence type="ECO:0000259" key="4">
    <source>
        <dbReference type="Pfam" id="PF14745"/>
    </source>
</evidence>
<keyword evidence="7" id="KW-1185">Reference proteome</keyword>
<proteinExistence type="predicted"/>
<gene>
    <name evidence="6" type="ORF">niasHS_003730</name>
</gene>
<feature type="domain" description="WASH complex subunit 4 N-terminal" evidence="4">
    <location>
        <begin position="83"/>
        <end position="629"/>
    </location>
</feature>
<feature type="region of interest" description="Disordered" evidence="2">
    <location>
        <begin position="735"/>
        <end position="764"/>
    </location>
</feature>
<dbReference type="InterPro" id="IPR027307">
    <property type="entry name" value="WASH7"/>
</dbReference>
<dbReference type="Proteomes" id="UP001620645">
    <property type="component" value="Unassembled WGS sequence"/>
</dbReference>
<name>A0ABD2KHC2_HETSC</name>
<dbReference type="Pfam" id="PF14745">
    <property type="entry name" value="WASH-4_N"/>
    <property type="match status" value="1"/>
</dbReference>
<reference evidence="6 7" key="1">
    <citation type="submission" date="2024-10" db="EMBL/GenBank/DDBJ databases">
        <authorList>
            <person name="Kim D."/>
        </authorList>
    </citation>
    <scope>NUCLEOTIDE SEQUENCE [LARGE SCALE GENOMIC DNA]</scope>
    <source>
        <strain evidence="6">Taebaek</strain>
    </source>
</reference>
<evidence type="ECO:0000313" key="6">
    <source>
        <dbReference type="EMBL" id="KAL3102321.1"/>
    </source>
</evidence>
<dbReference type="EMBL" id="JBICCN010000026">
    <property type="protein sequence ID" value="KAL3102321.1"/>
    <property type="molecule type" value="Genomic_DNA"/>
</dbReference>
<sequence length="1246" mass="141236">MSFRTVFMPYFVPFSNCRMDSARQSRARAVVVAHFGTDVLGPLRGFDNNIGTVEHRLREYCKIRSGTAVGAVFPAALANGIHPFVDACTAVFANLLNSADRFIVLAYSSLFDFFLLYGEFPLSDHYPLSDRNCVEMISDFLPHLRSLDTFACQCERLASCILRQLFALLAVQQPISSPLPIGFVRDLPMERAWRCLGDLLSLFLVFDELIGHHPFLRSHWAQFVRSVRLAQHNPSQFALYGQSGRLQQFNGEIARLDAELMSGNIFGGICRRLASLIFGRPSPPAPSSADQRAFVERFRRVIMTSLARWERLSAAEDAIPDKQHLLSLLALSQLFHFVLAEISRNENSKRKSVVERKMIRALYATHKRVVSFYLIGDILFTPAEHIAKAFDPIDADAIDRKARASSDQAQAVLLEHQIEQMRRDAQTLKLCVTEWCHKMDQFECFPPTNGEPMEEIVDRKCNLLFDGAQISDRIGRLLKCILNGHLAANRPLSKHNAKLLFELIQHVKRISSTFDLRWPSVLEWAQFGCAKASSALIRLLDGQIAALPPSSGEFVDKNAFAVAAFRNAQMALAQMVTKDGIVFCGIALEMANYSKLLRPADVQRVDDLLVRLDLLSDFDALLRRVTDWSFLYWHRQFLCETFCNFLVSDPTAVSDLTGIKYFFDALNDSTRHFLQNAVLSDHRTLSDTFGTEMFAIKFLDLLCMQIENDLRLSYHSQQNVSLDSMERSLFAETSDGNVGNGGGTAPRHHQQEEGQLRHGHSESATSPMAASVSAKLLHLPPFHLGNKLISVKAFVRCHLESTFYNLSVLALHDCDSYRRMALLALHRYHLRLADSGLPNMSVDQGLDLLAVMADVDTFVADYCYDLNEQFFIERNGHGKTQLNILRVHQVINSVKTHGLGILHSLINSAYKFLRVQFQHLSRCLFDERIKKLLMQEILFYRDAMDELDQMYPMGRAEKLANALLRFDCAALPNAMATSDDCLNKLRVLVTRMGNLLGLLRLIRTGVVEFCSPLIFHRFLSAIGAEQKSIEPQQSPKGTRVAEEARLLYGRAFQNAMSNLTESRDCVELLTSVFAREFRCNGPKKYAHLRHFFIVVPALTLCHVEHTTSCRARLQTSARREATETKDPRAQQQQQMVFVEDGFSMGIAYVLTLFNQRFFFDSLNWSNSVQNRFFRAELAQCAAEMKEAQKRKDESLAQVLAVKAAQLEERRAEHRLLECTINSALTLFQANELLGEEEEEETFLEDL</sequence>
<dbReference type="InterPro" id="IPR028282">
    <property type="entry name" value="WASH-7_central"/>
</dbReference>